<sequence length="316" mass="36599">FEDALAHTFASAELQTDPRLHGDASQSISTRAQHPVQQEQEALHRLFGQEWPCLGWRLRTRDTNWDSYATTMKTAFTPKTGAVPALIRQKSIRRLGYTYSLSDPIPNQTQYNDEYVWKSYSKEDLIKPGTSRGIKNHKSHYIQDCFLWTLPRGRSTSAKNYFPWKIDASMEEVKKAISNQFTSHTKRDFVDRTEAEKIKQSSQMSPEWKTLIPHAADTEFRRNYQIPAQIPEFQDFSFRYGCYSSLPHISRGLVPSVLHSHMKNQELTKQQTTYQSDYGKAYLDFLTILKSFTPSQVQEYLQSVSYKGKVRSSDTV</sequence>
<name>A0A8J6AND2_GALPY</name>
<protein>
    <submittedName>
        <fullName evidence="1">Testis-expressed protein 26</fullName>
    </submittedName>
</protein>
<dbReference type="AlphaFoldDB" id="A0A8J6AND2"/>
<keyword evidence="2" id="KW-1185">Reference proteome</keyword>
<proteinExistence type="predicted"/>
<gene>
    <name evidence="1" type="ORF">J0S82_017827</name>
</gene>
<accession>A0A8J6AND2</accession>
<evidence type="ECO:0000313" key="2">
    <source>
        <dbReference type="Proteomes" id="UP000700334"/>
    </source>
</evidence>
<dbReference type="OrthoDB" id="5984625at2759"/>
<dbReference type="PANTHER" id="PTHR33769:SF1">
    <property type="entry name" value="TESTIS-EXPRESSED PROTEIN 26"/>
    <property type="match status" value="1"/>
</dbReference>
<evidence type="ECO:0000313" key="1">
    <source>
        <dbReference type="EMBL" id="KAG8524849.1"/>
    </source>
</evidence>
<feature type="non-terminal residue" evidence="1">
    <location>
        <position position="1"/>
    </location>
</feature>
<comment type="caution">
    <text evidence="1">The sequence shown here is derived from an EMBL/GenBank/DDBJ whole genome shotgun (WGS) entry which is preliminary data.</text>
</comment>
<dbReference type="PANTHER" id="PTHR33769">
    <property type="entry name" value="TESTIS-EXPRESSED PROTEIN 26 ISOFORM X3"/>
    <property type="match status" value="1"/>
</dbReference>
<dbReference type="InterPro" id="IPR043460">
    <property type="entry name" value="MEDAG/TEX26"/>
</dbReference>
<dbReference type="GO" id="GO:0005737">
    <property type="term" value="C:cytoplasm"/>
    <property type="evidence" value="ECO:0007669"/>
    <property type="project" value="TreeGrafter"/>
</dbReference>
<reference evidence="1" key="1">
    <citation type="journal article" date="2021" name="Evol. Appl.">
        <title>The genome of the Pyrenean desman and the effects of bottlenecks and inbreeding on the genomic landscape of an endangered species.</title>
        <authorList>
            <person name="Escoda L."/>
            <person name="Castresana J."/>
        </authorList>
    </citation>
    <scope>NUCLEOTIDE SEQUENCE</scope>
    <source>
        <strain evidence="1">IBE-C5619</strain>
    </source>
</reference>
<organism evidence="1 2">
    <name type="scientific">Galemys pyrenaicus</name>
    <name type="common">Iberian desman</name>
    <name type="synonym">Pyrenean desman</name>
    <dbReference type="NCBI Taxonomy" id="202257"/>
    <lineage>
        <taxon>Eukaryota</taxon>
        <taxon>Metazoa</taxon>
        <taxon>Chordata</taxon>
        <taxon>Craniata</taxon>
        <taxon>Vertebrata</taxon>
        <taxon>Euteleostomi</taxon>
        <taxon>Mammalia</taxon>
        <taxon>Eutheria</taxon>
        <taxon>Laurasiatheria</taxon>
        <taxon>Eulipotyphla</taxon>
        <taxon>Talpidae</taxon>
        <taxon>Galemys</taxon>
    </lineage>
</organism>
<dbReference type="EMBL" id="JAGFMF010011380">
    <property type="protein sequence ID" value="KAG8524849.1"/>
    <property type="molecule type" value="Genomic_DNA"/>
</dbReference>
<dbReference type="Proteomes" id="UP000700334">
    <property type="component" value="Unassembled WGS sequence"/>
</dbReference>